<sequence>MATWDREVPYTIKVWKNGRLIDTIRKPNLTEALHWGRAIVRLSNTHRSTRFLWTVLGAELKLGTEWWQENDVVIYITTS</sequence>
<dbReference type="RefSeq" id="YP_004934786.1">
    <property type="nucleotide sequence ID" value="NC_016166.1"/>
</dbReference>
<organism evidence="1 2">
    <name type="scientific">Gordonia phage GTE7</name>
    <dbReference type="NCBI Taxonomy" id="1100814"/>
    <lineage>
        <taxon>Viruses</taxon>
        <taxon>Duplodnaviria</taxon>
        <taxon>Heunggongvirae</taxon>
        <taxon>Uroviricota</taxon>
        <taxon>Caudoviricetes</taxon>
        <taxon>Getseptimavirus</taxon>
        <taxon>Getseptimavirus GTE7</taxon>
    </lineage>
</organism>
<evidence type="ECO:0000313" key="1">
    <source>
        <dbReference type="EMBL" id="AER26628.1"/>
    </source>
</evidence>
<dbReference type="GeneID" id="11447661"/>
<accession>G8FS78</accession>
<dbReference type="KEGG" id="vg:11447661"/>
<evidence type="ECO:0000313" key="2">
    <source>
        <dbReference type="Proteomes" id="UP000005878"/>
    </source>
</evidence>
<dbReference type="EMBL" id="JN035618">
    <property type="protein sequence ID" value="AER26628.1"/>
    <property type="molecule type" value="Genomic_DNA"/>
</dbReference>
<dbReference type="Proteomes" id="UP000005878">
    <property type="component" value="Segment"/>
</dbReference>
<keyword evidence="2" id="KW-1185">Reference proteome</keyword>
<protein>
    <submittedName>
        <fullName evidence="1">Uncharacterized protein</fullName>
    </submittedName>
</protein>
<reference evidence="1 2" key="1">
    <citation type="journal article" date="2011" name="Appl. Environ. Microbiol.">
        <title>Prevention of Gordonia and Nocardia Stabilized Foam Formation by Using Bacteriophage GTE7.</title>
        <authorList>
            <person name="Petrovski S."/>
            <person name="Seviour R.J."/>
            <person name="Tillett D."/>
        </authorList>
    </citation>
    <scope>NUCLEOTIDE SEQUENCE [LARGE SCALE GENOMIC DNA]</scope>
</reference>
<name>G8FS78_9CAUD</name>
<proteinExistence type="predicted"/>